<evidence type="ECO:0000256" key="1">
    <source>
        <dbReference type="ARBA" id="ARBA00022723"/>
    </source>
</evidence>
<proteinExistence type="predicted"/>
<dbReference type="FunFam" id="3.30.160.60:FF:000446">
    <property type="entry name" value="Zinc finger protein"/>
    <property type="match status" value="1"/>
</dbReference>
<dbReference type="Pfam" id="PF00096">
    <property type="entry name" value="zf-C2H2"/>
    <property type="match status" value="2"/>
</dbReference>
<keyword evidence="2 4" id="KW-0863">Zinc-finger</keyword>
<dbReference type="SUPFAM" id="SSF57667">
    <property type="entry name" value="beta-beta-alpha zinc fingers"/>
    <property type="match status" value="1"/>
</dbReference>
<dbReference type="InterPro" id="IPR036236">
    <property type="entry name" value="Znf_C2H2_sf"/>
</dbReference>
<dbReference type="EMBL" id="GECU01024615">
    <property type="protein sequence ID" value="JAS83091.1"/>
    <property type="molecule type" value="Transcribed_RNA"/>
</dbReference>
<dbReference type="PROSITE" id="PS50157">
    <property type="entry name" value="ZINC_FINGER_C2H2_2"/>
    <property type="match status" value="2"/>
</dbReference>
<feature type="non-terminal residue" evidence="6">
    <location>
        <position position="1"/>
    </location>
</feature>
<dbReference type="GO" id="GO:0005634">
    <property type="term" value="C:nucleus"/>
    <property type="evidence" value="ECO:0007669"/>
    <property type="project" value="UniProtKB-ARBA"/>
</dbReference>
<evidence type="ECO:0000256" key="2">
    <source>
        <dbReference type="ARBA" id="ARBA00022771"/>
    </source>
</evidence>
<gene>
    <name evidence="6" type="ORF">g.56572</name>
</gene>
<reference evidence="6" key="1">
    <citation type="submission" date="2015-11" db="EMBL/GenBank/DDBJ databases">
        <title>De novo transcriptome assembly of four potential Pierce s Disease insect vectors from Arizona vineyards.</title>
        <authorList>
            <person name="Tassone E.E."/>
        </authorList>
    </citation>
    <scope>NUCLEOTIDE SEQUENCE</scope>
</reference>
<protein>
    <recommendedName>
        <fullName evidence="5">C2H2-type domain-containing protein</fullName>
    </recommendedName>
</protein>
<sequence>EAVGAATAAQQQRDSQVPEYRRFMETLRCSMFPAVTPQFSSPLLPQNFPCLQCGRNYKYKRNLLAHVRLECGKGPMYRCKHCQHSFRQSGNLTRHIRMAHGDLVMAT</sequence>
<evidence type="ECO:0000259" key="5">
    <source>
        <dbReference type="PROSITE" id="PS50157"/>
    </source>
</evidence>
<feature type="domain" description="C2H2-type" evidence="5">
    <location>
        <begin position="77"/>
        <end position="100"/>
    </location>
</feature>
<dbReference type="SMART" id="SM00355">
    <property type="entry name" value="ZnF_C2H2"/>
    <property type="match status" value="2"/>
</dbReference>
<dbReference type="Gene3D" id="3.30.160.60">
    <property type="entry name" value="Classic Zinc Finger"/>
    <property type="match status" value="1"/>
</dbReference>
<feature type="domain" description="C2H2-type" evidence="5">
    <location>
        <begin position="48"/>
        <end position="75"/>
    </location>
</feature>
<accession>A0A1B6I829</accession>
<dbReference type="InterPro" id="IPR013087">
    <property type="entry name" value="Znf_C2H2_type"/>
</dbReference>
<evidence type="ECO:0000313" key="6">
    <source>
        <dbReference type="EMBL" id="JAS83091.1"/>
    </source>
</evidence>
<name>A0A1B6I829_9HEMI</name>
<evidence type="ECO:0000256" key="4">
    <source>
        <dbReference type="PROSITE-ProRule" id="PRU00042"/>
    </source>
</evidence>
<dbReference type="AlphaFoldDB" id="A0A1B6I829"/>
<keyword evidence="3" id="KW-0862">Zinc</keyword>
<dbReference type="PROSITE" id="PS00028">
    <property type="entry name" value="ZINC_FINGER_C2H2_1"/>
    <property type="match status" value="1"/>
</dbReference>
<keyword evidence="1" id="KW-0479">Metal-binding</keyword>
<dbReference type="GO" id="GO:0008270">
    <property type="term" value="F:zinc ion binding"/>
    <property type="evidence" value="ECO:0007669"/>
    <property type="project" value="UniProtKB-KW"/>
</dbReference>
<evidence type="ECO:0000256" key="3">
    <source>
        <dbReference type="ARBA" id="ARBA00022833"/>
    </source>
</evidence>
<organism evidence="6">
    <name type="scientific">Homalodisca liturata</name>
    <dbReference type="NCBI Taxonomy" id="320908"/>
    <lineage>
        <taxon>Eukaryota</taxon>
        <taxon>Metazoa</taxon>
        <taxon>Ecdysozoa</taxon>
        <taxon>Arthropoda</taxon>
        <taxon>Hexapoda</taxon>
        <taxon>Insecta</taxon>
        <taxon>Pterygota</taxon>
        <taxon>Neoptera</taxon>
        <taxon>Paraneoptera</taxon>
        <taxon>Hemiptera</taxon>
        <taxon>Auchenorrhyncha</taxon>
        <taxon>Membracoidea</taxon>
        <taxon>Cicadellidae</taxon>
        <taxon>Cicadellinae</taxon>
        <taxon>Proconiini</taxon>
        <taxon>Homalodisca</taxon>
    </lineage>
</organism>